<dbReference type="SUPFAM" id="SSF55961">
    <property type="entry name" value="Bet v1-like"/>
    <property type="match status" value="1"/>
</dbReference>
<dbReference type="RefSeq" id="WP_185134976.1">
    <property type="nucleotide sequence ID" value="NZ_JACJVR010000019.1"/>
</dbReference>
<dbReference type="InterPro" id="IPR013538">
    <property type="entry name" value="ASHA1/2-like_C"/>
</dbReference>
<evidence type="ECO:0000256" key="1">
    <source>
        <dbReference type="ARBA" id="ARBA00006817"/>
    </source>
</evidence>
<reference evidence="3 4" key="1">
    <citation type="submission" date="2020-08" db="EMBL/GenBank/DDBJ databases">
        <title>Cohnella phylogeny.</title>
        <authorList>
            <person name="Dunlap C."/>
        </authorList>
    </citation>
    <scope>NUCLEOTIDE SEQUENCE [LARGE SCALE GENOMIC DNA]</scope>
    <source>
        <strain evidence="3 4">DSM 25239</strain>
    </source>
</reference>
<gene>
    <name evidence="3" type="ORF">H7B90_06195</name>
</gene>
<sequence length="151" mass="16806">MNSQSSNGSRLSYETLIDAAAERVWAAIATSEGTRATLFGCRIESTFEPGARVEFRGPGPDGDDTLHVYGYVKHYEPDARFAYEQHPAPAYSANHESVYCDMDYRLTPEGDFTRLTLTCSWSEGNPGYEHAKKEYPASTYVDAIKQFAEGN</sequence>
<dbReference type="EMBL" id="JACJVR010000019">
    <property type="protein sequence ID" value="MBB6690991.1"/>
    <property type="molecule type" value="Genomic_DNA"/>
</dbReference>
<organism evidence="3 4">
    <name type="scientific">Cohnella xylanilytica</name>
    <dbReference type="NCBI Taxonomy" id="557555"/>
    <lineage>
        <taxon>Bacteria</taxon>
        <taxon>Bacillati</taxon>
        <taxon>Bacillota</taxon>
        <taxon>Bacilli</taxon>
        <taxon>Bacillales</taxon>
        <taxon>Paenibacillaceae</taxon>
        <taxon>Cohnella</taxon>
    </lineage>
</organism>
<protein>
    <submittedName>
        <fullName evidence="3">SRPBCC domain-containing protein</fullName>
    </submittedName>
</protein>
<dbReference type="Proteomes" id="UP000553776">
    <property type="component" value="Unassembled WGS sequence"/>
</dbReference>
<dbReference type="Pfam" id="PF08327">
    <property type="entry name" value="AHSA1"/>
    <property type="match status" value="1"/>
</dbReference>
<evidence type="ECO:0000313" key="3">
    <source>
        <dbReference type="EMBL" id="MBB6690991.1"/>
    </source>
</evidence>
<comment type="caution">
    <text evidence="3">The sequence shown here is derived from an EMBL/GenBank/DDBJ whole genome shotgun (WGS) entry which is preliminary data.</text>
</comment>
<name>A0A841TYJ7_9BACL</name>
<feature type="domain" description="Activator of Hsp90 ATPase homologue 1/2-like C-terminal" evidence="2">
    <location>
        <begin position="18"/>
        <end position="146"/>
    </location>
</feature>
<dbReference type="AlphaFoldDB" id="A0A841TYJ7"/>
<evidence type="ECO:0000259" key="2">
    <source>
        <dbReference type="Pfam" id="PF08327"/>
    </source>
</evidence>
<keyword evidence="4" id="KW-1185">Reference proteome</keyword>
<accession>A0A841TYJ7</accession>
<comment type="similarity">
    <text evidence="1">Belongs to the AHA1 family.</text>
</comment>
<proteinExistence type="inferred from homology"/>
<evidence type="ECO:0000313" key="4">
    <source>
        <dbReference type="Proteomes" id="UP000553776"/>
    </source>
</evidence>
<dbReference type="InterPro" id="IPR023393">
    <property type="entry name" value="START-like_dom_sf"/>
</dbReference>
<dbReference type="Gene3D" id="3.30.530.20">
    <property type="match status" value="1"/>
</dbReference>